<reference evidence="1 2" key="1">
    <citation type="submission" date="2023-02" db="EMBL/GenBank/DDBJ databases">
        <title>Dictyobacter halimunensis sp. nov., a new member of the class Ktedonobacteria from forest soil in a geothermal area.</title>
        <authorList>
            <person name="Rachmania M.K."/>
            <person name="Ningsih F."/>
            <person name="Sakai Y."/>
            <person name="Yabe S."/>
            <person name="Yokota A."/>
            <person name="Sjamsuridzal W."/>
        </authorList>
    </citation>
    <scope>NUCLEOTIDE SEQUENCE [LARGE SCALE GENOMIC DNA]</scope>
    <source>
        <strain evidence="1 2">S3.2.2.5</strain>
    </source>
</reference>
<keyword evidence="2" id="KW-1185">Reference proteome</keyword>
<organism evidence="1 2">
    <name type="scientific">Dictyobacter halimunensis</name>
    <dbReference type="NCBI Taxonomy" id="3026934"/>
    <lineage>
        <taxon>Bacteria</taxon>
        <taxon>Bacillati</taxon>
        <taxon>Chloroflexota</taxon>
        <taxon>Ktedonobacteria</taxon>
        <taxon>Ktedonobacterales</taxon>
        <taxon>Dictyobacteraceae</taxon>
        <taxon>Dictyobacter</taxon>
    </lineage>
</organism>
<name>A0ABQ6G4H8_9CHLR</name>
<protein>
    <submittedName>
        <fullName evidence="1">Uncharacterized protein</fullName>
    </submittedName>
</protein>
<accession>A0ABQ6G4H8</accession>
<evidence type="ECO:0000313" key="1">
    <source>
        <dbReference type="EMBL" id="GLV60738.1"/>
    </source>
</evidence>
<proteinExistence type="predicted"/>
<sequence>MSATGAPAAAEKELLSAMDAPAVAEKELLSAMGVFKERRMRLLREGRILDMLIRIRILG</sequence>
<gene>
    <name evidence="1" type="ORF">KDH_75570</name>
</gene>
<comment type="caution">
    <text evidence="1">The sequence shown here is derived from an EMBL/GenBank/DDBJ whole genome shotgun (WGS) entry which is preliminary data.</text>
</comment>
<evidence type="ECO:0000313" key="2">
    <source>
        <dbReference type="Proteomes" id="UP001344906"/>
    </source>
</evidence>
<dbReference type="EMBL" id="BSRI01000002">
    <property type="protein sequence ID" value="GLV60738.1"/>
    <property type="molecule type" value="Genomic_DNA"/>
</dbReference>
<dbReference type="Proteomes" id="UP001344906">
    <property type="component" value="Unassembled WGS sequence"/>
</dbReference>